<evidence type="ECO:0000313" key="3">
    <source>
        <dbReference type="Proteomes" id="UP000004949"/>
    </source>
</evidence>
<gene>
    <name evidence="2" type="ORF">GMO_20270</name>
</gene>
<dbReference type="PATRIC" id="fig|1088869.3.peg.2021"/>
<name>G6XKL1_9PROT</name>
<dbReference type="RefSeq" id="WP_008852174.1">
    <property type="nucleotide sequence ID" value="NZ_AGQV01000006.1"/>
</dbReference>
<dbReference type="STRING" id="1088869.GMO_20270"/>
<feature type="region of interest" description="Disordered" evidence="1">
    <location>
        <begin position="205"/>
        <end position="229"/>
    </location>
</feature>
<keyword evidence="3" id="KW-1185">Reference proteome</keyword>
<dbReference type="Gene3D" id="1.10.357.10">
    <property type="entry name" value="Tetracycline Repressor, domain 2"/>
    <property type="match status" value="1"/>
</dbReference>
<dbReference type="EMBL" id="AGQV01000006">
    <property type="protein sequence ID" value="EHH67807.1"/>
    <property type="molecule type" value="Genomic_DNA"/>
</dbReference>
<evidence type="ECO:0008006" key="4">
    <source>
        <dbReference type="Google" id="ProtNLM"/>
    </source>
</evidence>
<organism evidence="2 3">
    <name type="scientific">Gluconobacter morbifer G707</name>
    <dbReference type="NCBI Taxonomy" id="1088869"/>
    <lineage>
        <taxon>Bacteria</taxon>
        <taxon>Pseudomonadati</taxon>
        <taxon>Pseudomonadota</taxon>
        <taxon>Alphaproteobacteria</taxon>
        <taxon>Acetobacterales</taxon>
        <taxon>Acetobacteraceae</taxon>
        <taxon>Gluconobacter</taxon>
    </lineage>
</organism>
<protein>
    <recommendedName>
        <fullName evidence="4">TetR family transcriptional regulator</fullName>
    </recommendedName>
</protein>
<proteinExistence type="predicted"/>
<reference evidence="2 3" key="1">
    <citation type="submission" date="2011-10" db="EMBL/GenBank/DDBJ databases">
        <title>Genome sequence of Gluconobacter morbifer G707, isolated from Drosophila gut.</title>
        <authorList>
            <person name="Lee W.-J."/>
            <person name="Kim E.-K."/>
        </authorList>
    </citation>
    <scope>NUCLEOTIDE SEQUENCE [LARGE SCALE GENOMIC DNA]</scope>
    <source>
        <strain evidence="2 3">G707</strain>
    </source>
</reference>
<evidence type="ECO:0000313" key="2">
    <source>
        <dbReference type="EMBL" id="EHH67807.1"/>
    </source>
</evidence>
<dbReference type="eggNOG" id="COG5590">
    <property type="taxonomic scope" value="Bacteria"/>
</dbReference>
<accession>G6XKL1</accession>
<evidence type="ECO:0000256" key="1">
    <source>
        <dbReference type="SAM" id="MobiDB-lite"/>
    </source>
</evidence>
<dbReference type="AlphaFoldDB" id="G6XKL1"/>
<comment type="caution">
    <text evidence="2">The sequence shown here is derived from an EMBL/GenBank/DDBJ whole genome shotgun (WGS) entry which is preliminary data.</text>
</comment>
<dbReference type="OrthoDB" id="7828598at2"/>
<sequence>MDERQDPFATDDMASESRSEMDREAFDLALLQSALTLAGDRGWHRFSLVEAARDAGLPVEKVRALYPVKPLLLLLLGRLADESALRDDGNGGTLREYLFDLMMRRFDIFQEYREGLRAVLHALPYDPPLAALLTGATLDSMRWLAEAAGVDCAGLGGIWRVNALAAVWGHAFRAWEKDESSDLSSTMAALDSALGRAERLGILKPSPRRKMDEAMANTGLPDHDLELES</sequence>
<dbReference type="Proteomes" id="UP000004949">
    <property type="component" value="Unassembled WGS sequence"/>
</dbReference>